<evidence type="ECO:0000313" key="2">
    <source>
        <dbReference type="Proteomes" id="UP000001940"/>
    </source>
</evidence>
<organism evidence="1 2">
    <name type="scientific">Caenorhabditis elegans</name>
    <dbReference type="NCBI Taxonomy" id="6239"/>
    <lineage>
        <taxon>Eukaryota</taxon>
        <taxon>Metazoa</taxon>
        <taxon>Ecdysozoa</taxon>
        <taxon>Nematoda</taxon>
        <taxon>Chromadorea</taxon>
        <taxon>Rhabditida</taxon>
        <taxon>Rhabditina</taxon>
        <taxon>Rhabditomorpha</taxon>
        <taxon>Rhabditoidea</taxon>
        <taxon>Rhabditidae</taxon>
        <taxon>Peloderinae</taxon>
        <taxon>Caenorhabditis</taxon>
    </lineage>
</organism>
<protein>
    <submittedName>
        <fullName evidence="1">FBA_2 domain-containing protein</fullName>
    </submittedName>
</protein>
<dbReference type="HOGENOM" id="CLU_412355_0_0_1"/>
<dbReference type="InParanoid" id="O16793"/>
<dbReference type="PIR" id="H88098">
    <property type="entry name" value="H88098"/>
</dbReference>
<dbReference type="WormBase" id="F18A12.7">
    <property type="protein sequence ID" value="CE53865"/>
    <property type="gene ID" value="WBGene00017556"/>
</dbReference>
<dbReference type="EMBL" id="BX284602">
    <property type="protein sequence ID" value="CCD64732.2"/>
    <property type="molecule type" value="Genomic_DNA"/>
</dbReference>
<dbReference type="AlphaFoldDB" id="O16793"/>
<dbReference type="AGR" id="WB:WBGene00017556"/>
<dbReference type="UCSC" id="F18A12.7">
    <property type="organism name" value="c. elegans"/>
</dbReference>
<evidence type="ECO:0000313" key="3">
    <source>
        <dbReference type="WormBase" id="F18A12.7"/>
    </source>
</evidence>
<gene>
    <name evidence="1" type="ORF">CELE_F18A12.7</name>
    <name evidence="1 3" type="ORF">F18A12.7</name>
</gene>
<keyword evidence="2" id="KW-1185">Reference proteome</keyword>
<proteinExistence type="predicted"/>
<dbReference type="PaxDb" id="6239-F18A12.7"/>
<accession>O16793</accession>
<dbReference type="Proteomes" id="UP000001940">
    <property type="component" value="Chromosome II"/>
</dbReference>
<reference evidence="1 2" key="1">
    <citation type="journal article" date="1998" name="Science">
        <title>Genome sequence of the nematode C. elegans: a platform for investigating biology.</title>
        <authorList>
            <consortium name="The C. elegans sequencing consortium"/>
            <person name="Sulson J.E."/>
            <person name="Waterston R."/>
        </authorList>
    </citation>
    <scope>NUCLEOTIDE SEQUENCE [LARGE SCALE GENOMIC DNA]</scope>
    <source>
        <strain evidence="1 2">Bristol N2</strain>
    </source>
</reference>
<evidence type="ECO:0000313" key="1">
    <source>
        <dbReference type="EMBL" id="CCD64732.2"/>
    </source>
</evidence>
<sequence length="345" mass="39627">MIPNQLSTEKVGQIPIVQLENANNMDGHDQRGAPIPRVQRPLNRRCLTRSRKAISTTATTTDTSENDVKMRRDAMEVQHLEQSKLEPANESLSNETFIFKLAELLEGPLKPFIVVSPDEIIKVTRDYLERKAIEQEEHQSAISEFFRSLSPKSQLSQFLQISQGTSLPHGQPCQGNTSESVYHPNQVEARGPYNEIFMESERKKYLAQWMEDPTNEANPFKKLIDMTSIIMIEILNSVVDKIPNVARFVRDWEEKCGKSIKQMWITIENSSGDRTDDHTIVQKEIKEVPILAEMLGQKSHEVCFRRLSQLKQFWFLKTGESTGWSPIIYQARVINDLLLEIKCND</sequence>
<name>O16793_CAEEL</name>
<dbReference type="Bgee" id="WBGene00017556">
    <property type="expression patterns" value="Expressed in adult organism"/>
</dbReference>